<dbReference type="AlphaFoldDB" id="A0A375IQE0"/>
<reference evidence="1 2" key="1">
    <citation type="submission" date="2018-01" db="EMBL/GenBank/DDBJ databases">
        <authorList>
            <person name="Gaut B.S."/>
            <person name="Morton B.R."/>
            <person name="Clegg M.T."/>
            <person name="Duvall M.R."/>
        </authorList>
    </citation>
    <scope>NUCLEOTIDE SEQUENCE [LARGE SCALE GENOMIC DNA]</scope>
    <source>
        <strain evidence="1">Cupriavidus taiwanensis LMG 19425</strain>
        <plasmid evidence="2">Plasmid ii</plasmid>
    </source>
</reference>
<protein>
    <submittedName>
        <fullName evidence="1">Uncharacterized protein</fullName>
    </submittedName>
</protein>
<proteinExistence type="predicted"/>
<sequence>MRYLRTALRQLEQRCGALKMCQVIQGESQRDSGRARHWLSECHTPRRFFRCVCRVSRALPQQNTTCPRHRGHQRLLS</sequence>
<name>A0A375IQE0_9BURK</name>
<accession>A0A375IQE0</accession>
<dbReference type="EMBL" id="LT991977">
    <property type="protein sequence ID" value="SPK75829.1"/>
    <property type="molecule type" value="Genomic_DNA"/>
</dbReference>
<keyword evidence="1" id="KW-0614">Plasmid</keyword>
<organism evidence="1 2">
    <name type="scientific">Cupriavidus taiwanensis</name>
    <dbReference type="NCBI Taxonomy" id="164546"/>
    <lineage>
        <taxon>Bacteria</taxon>
        <taxon>Pseudomonadati</taxon>
        <taxon>Pseudomonadota</taxon>
        <taxon>Betaproteobacteria</taxon>
        <taxon>Burkholderiales</taxon>
        <taxon>Burkholderiaceae</taxon>
        <taxon>Cupriavidus</taxon>
    </lineage>
</organism>
<geneLocation type="plasmid" evidence="1">
    <name>II</name>
</geneLocation>
<gene>
    <name evidence="1" type="ORF">CT19425_MP60205</name>
</gene>
<dbReference type="Proteomes" id="UP000255505">
    <property type="component" value="Plasmid II"/>
</dbReference>
<evidence type="ECO:0000313" key="1">
    <source>
        <dbReference type="EMBL" id="SPK75829.1"/>
    </source>
</evidence>
<evidence type="ECO:0000313" key="2">
    <source>
        <dbReference type="Proteomes" id="UP000255505"/>
    </source>
</evidence>